<evidence type="ECO:0000313" key="2">
    <source>
        <dbReference type="Proteomes" id="UP001153050"/>
    </source>
</evidence>
<dbReference type="EMBL" id="CAKXZT010000139">
    <property type="protein sequence ID" value="CAH2404589.1"/>
    <property type="molecule type" value="Genomic_DNA"/>
</dbReference>
<organism evidence="1 2">
    <name type="scientific">Mesorhizobium escarrei</name>
    <dbReference type="NCBI Taxonomy" id="666018"/>
    <lineage>
        <taxon>Bacteria</taxon>
        <taxon>Pseudomonadati</taxon>
        <taxon>Pseudomonadota</taxon>
        <taxon>Alphaproteobacteria</taxon>
        <taxon>Hyphomicrobiales</taxon>
        <taxon>Phyllobacteriaceae</taxon>
        <taxon>Mesorhizobium</taxon>
    </lineage>
</organism>
<evidence type="ECO:0008006" key="3">
    <source>
        <dbReference type="Google" id="ProtNLM"/>
    </source>
</evidence>
<evidence type="ECO:0000313" key="1">
    <source>
        <dbReference type="EMBL" id="CAH2404589.1"/>
    </source>
</evidence>
<keyword evidence="2" id="KW-1185">Reference proteome</keyword>
<sequence>MDERLKFVARLQDGEKMAVVCREFGISRKTGYKLINRYNDSGLEGLTDRSRRPYRHANQLPFQIEKLIVRAKQDKPNWGAPKIRERLVRLYPDVHCPAISTVHAVLDRHGLVKRRKRRRNRATGTPLSHVAAPNELWCADYKGEFMLADRRNGETPSYAILRFPFNFHYLGLLSHFYAARMLNAPWP</sequence>
<accession>A0ABM9E639</accession>
<gene>
    <name evidence="1" type="ORF">MES5069_430003</name>
</gene>
<dbReference type="Pfam" id="PF13565">
    <property type="entry name" value="HTH_32"/>
    <property type="match status" value="1"/>
</dbReference>
<protein>
    <recommendedName>
        <fullName evidence="3">Helix-turn-helix domain-containing protein</fullName>
    </recommendedName>
</protein>
<dbReference type="SUPFAM" id="SSF46689">
    <property type="entry name" value="Homeodomain-like"/>
    <property type="match status" value="1"/>
</dbReference>
<proteinExistence type="predicted"/>
<comment type="caution">
    <text evidence="1">The sequence shown here is derived from an EMBL/GenBank/DDBJ whole genome shotgun (WGS) entry which is preliminary data.</text>
</comment>
<dbReference type="Proteomes" id="UP001153050">
    <property type="component" value="Unassembled WGS sequence"/>
</dbReference>
<dbReference type="InterPro" id="IPR009057">
    <property type="entry name" value="Homeodomain-like_sf"/>
</dbReference>
<name>A0ABM9E639_9HYPH</name>
<reference evidence="1 2" key="1">
    <citation type="submission" date="2022-03" db="EMBL/GenBank/DDBJ databases">
        <authorList>
            <person name="Brunel B."/>
        </authorList>
    </citation>
    <scope>NUCLEOTIDE SEQUENCE [LARGE SCALE GENOMIC DNA]</scope>
    <source>
        <strain evidence="1">STM5069sample</strain>
    </source>
</reference>